<dbReference type="eggNOG" id="ENOG5031Z68">
    <property type="taxonomic scope" value="Bacteria"/>
</dbReference>
<dbReference type="EMBL" id="JPVN01000030">
    <property type="protein sequence ID" value="KGR75685.1"/>
    <property type="molecule type" value="Genomic_DNA"/>
</dbReference>
<evidence type="ECO:0000313" key="3">
    <source>
        <dbReference type="Proteomes" id="UP000030416"/>
    </source>
</evidence>
<evidence type="ECO:0000313" key="2">
    <source>
        <dbReference type="EMBL" id="KGR75685.1"/>
    </source>
</evidence>
<reference evidence="2 3" key="1">
    <citation type="submission" date="2014-02" db="EMBL/GenBank/DDBJ databases">
        <title>Draft genome sequence of Lysinibacillus manganicus DSM 26584T.</title>
        <authorList>
            <person name="Zhang F."/>
            <person name="Wang G."/>
            <person name="Zhang L."/>
        </authorList>
    </citation>
    <scope>NUCLEOTIDE SEQUENCE [LARGE SCALE GENOMIC DNA]</scope>
    <source>
        <strain evidence="2 3">DSM 26584</strain>
    </source>
</reference>
<feature type="transmembrane region" description="Helical" evidence="1">
    <location>
        <begin position="106"/>
        <end position="131"/>
    </location>
</feature>
<evidence type="ECO:0000256" key="1">
    <source>
        <dbReference type="SAM" id="Phobius"/>
    </source>
</evidence>
<keyword evidence="3" id="KW-1185">Reference proteome</keyword>
<feature type="transmembrane region" description="Helical" evidence="1">
    <location>
        <begin position="55"/>
        <end position="77"/>
    </location>
</feature>
<dbReference type="OrthoDB" id="2732521at2"/>
<feature type="transmembrane region" description="Helical" evidence="1">
    <location>
        <begin position="213"/>
        <end position="231"/>
    </location>
</feature>
<keyword evidence="1" id="KW-0812">Transmembrane</keyword>
<organism evidence="2 3">
    <name type="scientific">Ureibacillus manganicus DSM 26584</name>
    <dbReference type="NCBI Taxonomy" id="1384049"/>
    <lineage>
        <taxon>Bacteria</taxon>
        <taxon>Bacillati</taxon>
        <taxon>Bacillota</taxon>
        <taxon>Bacilli</taxon>
        <taxon>Bacillales</taxon>
        <taxon>Caryophanaceae</taxon>
        <taxon>Ureibacillus</taxon>
    </lineage>
</organism>
<feature type="transmembrane region" description="Helical" evidence="1">
    <location>
        <begin position="151"/>
        <end position="170"/>
    </location>
</feature>
<keyword evidence="1" id="KW-0472">Membrane</keyword>
<name>A0A0A3HWU0_9BACL</name>
<feature type="transmembrane region" description="Helical" evidence="1">
    <location>
        <begin position="22"/>
        <end position="43"/>
    </location>
</feature>
<dbReference type="RefSeq" id="WP_036189662.1">
    <property type="nucleotide sequence ID" value="NZ_AVDA01000030.1"/>
</dbReference>
<dbReference type="AlphaFoldDB" id="A0A0A3HWU0"/>
<sequence>MSLNSWTTSQLIWKQVKWKCKAFSQSFITLIGVLIVIQLLGWNGSGSSGGGFNQFSVYINIFSLDMNVLITCMWAFVQSLLMQGRVQHQDDYSFVTNRFVTNVSNAIVVIIYSFIATLIAMATLYISTVVIQLFRGIEIIRDELIVNPVDAIVIFLIILLIAAIGFFIGSAFHLSKLLGIGVIVLFIIIMYRLPMLPTNAIQFFFDGGDLLFILKAVVSSILIFGLSIQMLNRNEVTRR</sequence>
<dbReference type="STRING" id="1384049.CD29_17790"/>
<protein>
    <submittedName>
        <fullName evidence="2">Uncharacterized protein</fullName>
    </submittedName>
</protein>
<dbReference type="Proteomes" id="UP000030416">
    <property type="component" value="Unassembled WGS sequence"/>
</dbReference>
<gene>
    <name evidence="2" type="ORF">CD29_17790</name>
</gene>
<accession>A0A0A3HWU0</accession>
<feature type="transmembrane region" description="Helical" evidence="1">
    <location>
        <begin position="177"/>
        <end position="193"/>
    </location>
</feature>
<keyword evidence="1" id="KW-1133">Transmembrane helix</keyword>
<comment type="caution">
    <text evidence="2">The sequence shown here is derived from an EMBL/GenBank/DDBJ whole genome shotgun (WGS) entry which is preliminary data.</text>
</comment>
<proteinExistence type="predicted"/>